<name>A0A9D9HU24_9BACT</name>
<sequence length="161" mass="17920">MSAFSAYDIDLESLKEGVHSFRYELDDSYFAAIDADEVRKGNLVADVTVTTRLGAYEVDFHVAGEIFVTCDRCLDDMPLAVDADDHMRVKLGPELGEDGEVLVLPEQEPVLNVAWFLYELIVLSIPIKHVHPAGGCNKEMAAKLYEHMAVSADEVDEQEED</sequence>
<proteinExistence type="predicted"/>
<reference evidence="1" key="1">
    <citation type="submission" date="2020-10" db="EMBL/GenBank/DDBJ databases">
        <authorList>
            <person name="Gilroy R."/>
        </authorList>
    </citation>
    <scope>NUCLEOTIDE SEQUENCE</scope>
    <source>
        <strain evidence="1">G3-3990</strain>
    </source>
</reference>
<dbReference type="Proteomes" id="UP000823641">
    <property type="component" value="Unassembled WGS sequence"/>
</dbReference>
<organism evidence="1 2">
    <name type="scientific">Candidatus Gallipaludibacter merdavium</name>
    <dbReference type="NCBI Taxonomy" id="2840839"/>
    <lineage>
        <taxon>Bacteria</taxon>
        <taxon>Pseudomonadati</taxon>
        <taxon>Bacteroidota</taxon>
        <taxon>Bacteroidia</taxon>
        <taxon>Bacteroidales</taxon>
        <taxon>Candidatus Gallipaludibacter</taxon>
    </lineage>
</organism>
<protein>
    <submittedName>
        <fullName evidence="1">DUF177 domain-containing protein</fullName>
    </submittedName>
</protein>
<evidence type="ECO:0000313" key="1">
    <source>
        <dbReference type="EMBL" id="MBO8460289.1"/>
    </source>
</evidence>
<dbReference type="EMBL" id="JADIMG010000079">
    <property type="protein sequence ID" value="MBO8460289.1"/>
    <property type="molecule type" value="Genomic_DNA"/>
</dbReference>
<dbReference type="Pfam" id="PF02620">
    <property type="entry name" value="YceD"/>
    <property type="match status" value="1"/>
</dbReference>
<dbReference type="InterPro" id="IPR003772">
    <property type="entry name" value="YceD"/>
</dbReference>
<accession>A0A9D9HU24</accession>
<comment type="caution">
    <text evidence="1">The sequence shown here is derived from an EMBL/GenBank/DDBJ whole genome shotgun (WGS) entry which is preliminary data.</text>
</comment>
<reference evidence="1" key="2">
    <citation type="journal article" date="2021" name="PeerJ">
        <title>Extensive microbial diversity within the chicken gut microbiome revealed by metagenomics and culture.</title>
        <authorList>
            <person name="Gilroy R."/>
            <person name="Ravi A."/>
            <person name="Getino M."/>
            <person name="Pursley I."/>
            <person name="Horton D.L."/>
            <person name="Alikhan N.F."/>
            <person name="Baker D."/>
            <person name="Gharbi K."/>
            <person name="Hall N."/>
            <person name="Watson M."/>
            <person name="Adriaenssens E.M."/>
            <person name="Foster-Nyarko E."/>
            <person name="Jarju S."/>
            <person name="Secka A."/>
            <person name="Antonio M."/>
            <person name="Oren A."/>
            <person name="Chaudhuri R.R."/>
            <person name="La Ragione R."/>
            <person name="Hildebrand F."/>
            <person name="Pallen M.J."/>
        </authorList>
    </citation>
    <scope>NUCLEOTIDE SEQUENCE</scope>
    <source>
        <strain evidence="1">G3-3990</strain>
    </source>
</reference>
<dbReference type="AlphaFoldDB" id="A0A9D9HU24"/>
<evidence type="ECO:0000313" key="2">
    <source>
        <dbReference type="Proteomes" id="UP000823641"/>
    </source>
</evidence>
<gene>
    <name evidence="1" type="ORF">IAA73_08165</name>
</gene>